<accession>A0ABV0TQY3</accession>
<feature type="non-terminal residue" evidence="1">
    <location>
        <position position="1"/>
    </location>
</feature>
<protein>
    <submittedName>
        <fullName evidence="1">Uncharacterized protein</fullName>
    </submittedName>
</protein>
<reference evidence="1 2" key="1">
    <citation type="submission" date="2021-06" db="EMBL/GenBank/DDBJ databases">
        <authorList>
            <person name="Palmer J.M."/>
        </authorList>
    </citation>
    <scope>NUCLEOTIDE SEQUENCE [LARGE SCALE GENOMIC DNA]</scope>
    <source>
        <strain evidence="2">if_2019</strain>
        <tissue evidence="1">Muscle</tissue>
    </source>
</reference>
<proteinExistence type="predicted"/>
<gene>
    <name evidence="1" type="ORF">ILYODFUR_027561</name>
</gene>
<keyword evidence="2" id="KW-1185">Reference proteome</keyword>
<name>A0ABV0TQY3_9TELE</name>
<dbReference type="EMBL" id="JAHRIQ010038400">
    <property type="protein sequence ID" value="MEQ2234008.1"/>
    <property type="molecule type" value="Genomic_DNA"/>
</dbReference>
<evidence type="ECO:0000313" key="2">
    <source>
        <dbReference type="Proteomes" id="UP001482620"/>
    </source>
</evidence>
<dbReference type="Proteomes" id="UP001482620">
    <property type="component" value="Unassembled WGS sequence"/>
</dbReference>
<evidence type="ECO:0000313" key="1">
    <source>
        <dbReference type="EMBL" id="MEQ2234008.1"/>
    </source>
</evidence>
<sequence>VTHFFKNTSNAYRKLEPLDGITFPVGNTTDPDTLNSTCAITDYLKNHLPPMINNLTLNNTIKEAIINDTGVFRYMFESLATLMNKCQDKDKLMECPRELPTLKSFAMKKYALRILHAARNWTESYMSNMLP</sequence>
<organism evidence="1 2">
    <name type="scientific">Ilyodon furcidens</name>
    <name type="common">goldbreast splitfin</name>
    <dbReference type="NCBI Taxonomy" id="33524"/>
    <lineage>
        <taxon>Eukaryota</taxon>
        <taxon>Metazoa</taxon>
        <taxon>Chordata</taxon>
        <taxon>Craniata</taxon>
        <taxon>Vertebrata</taxon>
        <taxon>Euteleostomi</taxon>
        <taxon>Actinopterygii</taxon>
        <taxon>Neopterygii</taxon>
        <taxon>Teleostei</taxon>
        <taxon>Neoteleostei</taxon>
        <taxon>Acanthomorphata</taxon>
        <taxon>Ovalentaria</taxon>
        <taxon>Atherinomorphae</taxon>
        <taxon>Cyprinodontiformes</taxon>
        <taxon>Goodeidae</taxon>
        <taxon>Ilyodon</taxon>
    </lineage>
</organism>
<comment type="caution">
    <text evidence="1">The sequence shown here is derived from an EMBL/GenBank/DDBJ whole genome shotgun (WGS) entry which is preliminary data.</text>
</comment>